<evidence type="ECO:0000256" key="3">
    <source>
        <dbReference type="ARBA" id="ARBA00022676"/>
    </source>
</evidence>
<keyword evidence="4" id="KW-0808">Transferase</keyword>
<keyword evidence="6 8" id="KW-1133">Transmembrane helix</keyword>
<feature type="transmembrane region" description="Helical" evidence="8">
    <location>
        <begin position="341"/>
        <end position="361"/>
    </location>
</feature>
<evidence type="ECO:0000256" key="6">
    <source>
        <dbReference type="ARBA" id="ARBA00022989"/>
    </source>
</evidence>
<reference evidence="10" key="1">
    <citation type="submission" date="2020-05" db="EMBL/GenBank/DDBJ databases">
        <authorList>
            <person name="Chiriac C."/>
            <person name="Salcher M."/>
            <person name="Ghai R."/>
            <person name="Kavagutti S V."/>
        </authorList>
    </citation>
    <scope>NUCLEOTIDE SEQUENCE</scope>
</reference>
<feature type="transmembrane region" description="Helical" evidence="8">
    <location>
        <begin position="278"/>
        <end position="297"/>
    </location>
</feature>
<comment type="subcellular location">
    <subcellularLocation>
        <location evidence="1">Cell membrane</location>
        <topology evidence="1">Multi-pass membrane protein</topology>
    </subcellularLocation>
</comment>
<keyword evidence="5 8" id="KW-0812">Transmembrane</keyword>
<dbReference type="PANTHER" id="PTHR33908:SF11">
    <property type="entry name" value="MEMBRANE PROTEIN"/>
    <property type="match status" value="1"/>
</dbReference>
<feature type="transmembrane region" description="Helical" evidence="8">
    <location>
        <begin position="148"/>
        <end position="165"/>
    </location>
</feature>
<feature type="transmembrane region" description="Helical" evidence="8">
    <location>
        <begin position="223"/>
        <end position="243"/>
    </location>
</feature>
<evidence type="ECO:0000313" key="10">
    <source>
        <dbReference type="EMBL" id="CAB4719929.1"/>
    </source>
</evidence>
<evidence type="ECO:0000256" key="5">
    <source>
        <dbReference type="ARBA" id="ARBA00022692"/>
    </source>
</evidence>
<keyword evidence="7 8" id="KW-0472">Membrane</keyword>
<dbReference type="InterPro" id="IPR038731">
    <property type="entry name" value="RgtA/B/C-like"/>
</dbReference>
<gene>
    <name evidence="10" type="ORF">UFOPK2683_00539</name>
</gene>
<evidence type="ECO:0000256" key="7">
    <source>
        <dbReference type="ARBA" id="ARBA00023136"/>
    </source>
</evidence>
<feature type="domain" description="Glycosyltransferase RgtA/B/C/D-like" evidence="9">
    <location>
        <begin position="74"/>
        <end position="238"/>
    </location>
</feature>
<evidence type="ECO:0000256" key="8">
    <source>
        <dbReference type="SAM" id="Phobius"/>
    </source>
</evidence>
<dbReference type="AlphaFoldDB" id="A0A6J6RA21"/>
<organism evidence="10">
    <name type="scientific">freshwater metagenome</name>
    <dbReference type="NCBI Taxonomy" id="449393"/>
    <lineage>
        <taxon>unclassified sequences</taxon>
        <taxon>metagenomes</taxon>
        <taxon>ecological metagenomes</taxon>
    </lineage>
</organism>
<dbReference type="PANTHER" id="PTHR33908">
    <property type="entry name" value="MANNOSYLTRANSFERASE YKCB-RELATED"/>
    <property type="match status" value="1"/>
</dbReference>
<dbReference type="GO" id="GO:0016763">
    <property type="term" value="F:pentosyltransferase activity"/>
    <property type="evidence" value="ECO:0007669"/>
    <property type="project" value="TreeGrafter"/>
</dbReference>
<feature type="transmembrane region" description="Helical" evidence="8">
    <location>
        <begin position="318"/>
        <end position="335"/>
    </location>
</feature>
<dbReference type="Pfam" id="PF13231">
    <property type="entry name" value="PMT_2"/>
    <property type="match status" value="1"/>
</dbReference>
<proteinExistence type="predicted"/>
<sequence length="524" mass="56847">MSTKKDFSGHSTSAQARTRLGAVAVISVAAVVGVGVALRFLTKSDLWLDEALSVNIAQLPIKEIPDALRQDGAPPLFYFLLHFWIKIFGLSDEAVRSFSGLLAVAALPLAYLAGNRLGGQRNQGRSLGLAALVVLASSPFAIRYATEARMYSLIIFLVFWAYLALRRALESPSLSRLAVVALVTALLLYTQYWSIYLLAVVGIGLIGAIVRSDAVNKNSLRRVLAAIVVGGIVFIPWLPTFFYQLGHTGTPWGEPQVPWSSFADVVIAFAGSETHAEAFLLVVPLLLLPLLGLFGKANGPYEVSLDLRTRPEVRPETVALFATLVLGLTVSWVGGTAFDGRYAAVAFPLMVLVVVFGLTVFASNRVRYGILILVVILGLWGSVRNVNEQRTQAAESAAVIRSESQPGDLVVYCPDQLGPAVSRLLTGVPVREFTFPRFDNPDLINWVDYRQRIDNTNIEEFAQTLVKKSKGKNIFLVDSSAYNYVFGRCSALGAELAKSASAELKQVPSAKVLEGQGVTVFRSL</sequence>
<keyword evidence="3" id="KW-0328">Glycosyltransferase</keyword>
<feature type="transmembrane region" description="Helical" evidence="8">
    <location>
        <begin position="20"/>
        <end position="41"/>
    </location>
</feature>
<dbReference type="GO" id="GO:0008610">
    <property type="term" value="P:lipid biosynthetic process"/>
    <property type="evidence" value="ECO:0007669"/>
    <property type="project" value="UniProtKB-ARBA"/>
</dbReference>
<keyword evidence="2" id="KW-1003">Cell membrane</keyword>
<evidence type="ECO:0000256" key="1">
    <source>
        <dbReference type="ARBA" id="ARBA00004651"/>
    </source>
</evidence>
<feature type="transmembrane region" description="Helical" evidence="8">
    <location>
        <begin position="126"/>
        <end position="142"/>
    </location>
</feature>
<feature type="transmembrane region" description="Helical" evidence="8">
    <location>
        <begin position="94"/>
        <end position="114"/>
    </location>
</feature>
<feature type="transmembrane region" description="Helical" evidence="8">
    <location>
        <begin position="172"/>
        <end position="189"/>
    </location>
</feature>
<evidence type="ECO:0000259" key="9">
    <source>
        <dbReference type="Pfam" id="PF13231"/>
    </source>
</evidence>
<evidence type="ECO:0000256" key="2">
    <source>
        <dbReference type="ARBA" id="ARBA00022475"/>
    </source>
</evidence>
<name>A0A6J6RA21_9ZZZZ</name>
<dbReference type="InterPro" id="IPR050297">
    <property type="entry name" value="LipidA_mod_glycosyltrf_83"/>
</dbReference>
<accession>A0A6J6RA21</accession>
<protein>
    <submittedName>
        <fullName evidence="10">Unannotated protein</fullName>
    </submittedName>
</protein>
<feature type="transmembrane region" description="Helical" evidence="8">
    <location>
        <begin position="366"/>
        <end position="383"/>
    </location>
</feature>
<dbReference type="GO" id="GO:0005886">
    <property type="term" value="C:plasma membrane"/>
    <property type="evidence" value="ECO:0007669"/>
    <property type="project" value="UniProtKB-SubCell"/>
</dbReference>
<dbReference type="EMBL" id="CAEZYK010000021">
    <property type="protein sequence ID" value="CAB4719929.1"/>
    <property type="molecule type" value="Genomic_DNA"/>
</dbReference>
<evidence type="ECO:0000256" key="4">
    <source>
        <dbReference type="ARBA" id="ARBA00022679"/>
    </source>
</evidence>
<feature type="transmembrane region" description="Helical" evidence="8">
    <location>
        <begin position="195"/>
        <end position="211"/>
    </location>
</feature>